<feature type="signal peptide" evidence="1">
    <location>
        <begin position="1"/>
        <end position="26"/>
    </location>
</feature>
<accession>A0A1H0QSA7</accession>
<protein>
    <submittedName>
        <fullName evidence="3">Serine protease, subtilase family</fullName>
    </submittedName>
</protein>
<keyword evidence="4" id="KW-1185">Reference proteome</keyword>
<gene>
    <name evidence="3" type="ORF">SAMN04515671_3227</name>
</gene>
<dbReference type="CDD" id="cd04056">
    <property type="entry name" value="Peptidases_S53"/>
    <property type="match status" value="1"/>
</dbReference>
<keyword evidence="1" id="KW-0732">Signal</keyword>
<evidence type="ECO:0000313" key="3">
    <source>
        <dbReference type="EMBL" id="SDP20070.1"/>
    </source>
</evidence>
<reference evidence="3 4" key="1">
    <citation type="submission" date="2016-10" db="EMBL/GenBank/DDBJ databases">
        <authorList>
            <person name="de Groot N.N."/>
        </authorList>
    </citation>
    <scope>NUCLEOTIDE SEQUENCE [LARGE SCALE GENOMIC DNA]</scope>
    <source>
        <strain evidence="4">P4-7,KCTC 19426,CECT 7604</strain>
    </source>
</reference>
<dbReference type="Gene3D" id="3.40.50.200">
    <property type="entry name" value="Peptidase S8/S53 domain"/>
    <property type="match status" value="1"/>
</dbReference>
<organism evidence="3 4">
    <name type="scientific">Nakamurella panacisegetis</name>
    <dbReference type="NCBI Taxonomy" id="1090615"/>
    <lineage>
        <taxon>Bacteria</taxon>
        <taxon>Bacillati</taxon>
        <taxon>Actinomycetota</taxon>
        <taxon>Actinomycetes</taxon>
        <taxon>Nakamurellales</taxon>
        <taxon>Nakamurellaceae</taxon>
        <taxon>Nakamurella</taxon>
    </lineage>
</organism>
<name>A0A1H0QSA7_9ACTN</name>
<dbReference type="InterPro" id="IPR036852">
    <property type="entry name" value="Peptidase_S8/S53_dom_sf"/>
</dbReference>
<keyword evidence="3" id="KW-0378">Hydrolase</keyword>
<dbReference type="InterPro" id="IPR050819">
    <property type="entry name" value="Tripeptidyl-peptidase_I"/>
</dbReference>
<dbReference type="InterPro" id="IPR030400">
    <property type="entry name" value="Sedolisin_dom"/>
</dbReference>
<dbReference type="PANTHER" id="PTHR14218">
    <property type="entry name" value="PROTEASE S8 TRIPEPTIDYL PEPTIDASE I CLN2"/>
    <property type="match status" value="1"/>
</dbReference>
<evidence type="ECO:0000256" key="1">
    <source>
        <dbReference type="SAM" id="SignalP"/>
    </source>
</evidence>
<proteinExistence type="predicted"/>
<dbReference type="SUPFAM" id="SSF52743">
    <property type="entry name" value="Subtilisin-like"/>
    <property type="match status" value="1"/>
</dbReference>
<dbReference type="AlphaFoldDB" id="A0A1H0QSA7"/>
<dbReference type="InterPro" id="IPR013783">
    <property type="entry name" value="Ig-like_fold"/>
</dbReference>
<sequence>MKHARRLGLILMVAVLTVLGTVPATATPPVPGTRATATGTSAPAVDYAPVCTTKPRVGQYACLALRRTNAHVKGLRPSDAPPGFGPAQIQGAYNLPAAPADPRARVFVIDAFGYAGAEADLAAYRAQYGLRPCTTASGCLQILNQDGDPQPPPAGSSGWVQETALDLDMVSATCPYCQITLIQANDDSDNLFLAVQQATTLGAKYVSMSWGGSEFSGQGSYDHQFFAATGVAYVASSGDFGYGDGTSYPASSRNVVGVGGTRLVSDSSTARGWTETTWGAGYGDGTGSGCSAYTPKPAWQQIVAGSTCTNRAINDVSAVADPQTGVAVYVNGAWDIYGGTSAAAPIIASTYALAGTPAAAPASSLYAQSSALNDVTTGVNGNCSAAPLCTAGFGWDGPTGLGTPNGTAAFTAPAESVTMVNPDTQVSTVGAAVNLTVTATASAVGATITYQAVGLPAGLTMSSGGIVTGAPTTLGTSTVRVTATANSATSTAVFTWRVAVAGTFASVGPSRLLDTRSGLGAPKGKVAGPGVVNLKVLGRGGVPLTGVSTVLLNVTVTQESGAGYLTVYAGGTTRPGTSNLNYRANIDSSSLVTAPVGADGTVNLFTNLSTHVVADVFGYYVQGAPSVTGSYKPVTPSRILDSRTGIGAAKQKVVPGTTLSVQIAGRGNLPTSGLSAVVVTATVVNAASSGFITLFPSGSPTKPIRPVASNVNFATGVTMSNMAVVPVGNDGKIQLYMGGGGADVILDVAGYYLKSASPSVSGSFVALTPSRVVDTRTGNGGYSSPLLGGQILPAQITGRGGVPTSGVAAVFLNMLAVSPTAAGYVTVFSDDLSIVPATSNLNFYRGQTVANMSMSQVSSTGVVDMGVVTGGQTDLVADVAGYFRS</sequence>
<dbReference type="RefSeq" id="WP_197676210.1">
    <property type="nucleotide sequence ID" value="NZ_LT629710.1"/>
</dbReference>
<dbReference type="EMBL" id="LT629710">
    <property type="protein sequence ID" value="SDP20070.1"/>
    <property type="molecule type" value="Genomic_DNA"/>
</dbReference>
<dbReference type="GO" id="GO:0008240">
    <property type="term" value="F:tripeptidyl-peptidase activity"/>
    <property type="evidence" value="ECO:0007669"/>
    <property type="project" value="TreeGrafter"/>
</dbReference>
<feature type="domain" description="Peptidase S53" evidence="2">
    <location>
        <begin position="83"/>
        <end position="416"/>
    </location>
</feature>
<feature type="chain" id="PRO_5009251082" evidence="1">
    <location>
        <begin position="27"/>
        <end position="885"/>
    </location>
</feature>
<dbReference type="STRING" id="1090615.SAMN04515671_3227"/>
<evidence type="ECO:0000259" key="2">
    <source>
        <dbReference type="PROSITE" id="PS51695"/>
    </source>
</evidence>
<dbReference type="GO" id="GO:0006508">
    <property type="term" value="P:proteolysis"/>
    <property type="evidence" value="ECO:0007669"/>
    <property type="project" value="UniProtKB-KW"/>
</dbReference>
<dbReference type="GO" id="GO:0004252">
    <property type="term" value="F:serine-type endopeptidase activity"/>
    <property type="evidence" value="ECO:0007669"/>
    <property type="project" value="InterPro"/>
</dbReference>
<dbReference type="PROSITE" id="PS51695">
    <property type="entry name" value="SEDOLISIN"/>
    <property type="match status" value="1"/>
</dbReference>
<dbReference type="PANTHER" id="PTHR14218:SF15">
    <property type="entry name" value="TRIPEPTIDYL-PEPTIDASE 1"/>
    <property type="match status" value="1"/>
</dbReference>
<keyword evidence="3" id="KW-0645">Protease</keyword>
<dbReference type="Proteomes" id="UP000198741">
    <property type="component" value="Chromosome I"/>
</dbReference>
<dbReference type="Gene3D" id="2.60.40.10">
    <property type="entry name" value="Immunoglobulins"/>
    <property type="match status" value="1"/>
</dbReference>
<evidence type="ECO:0000313" key="4">
    <source>
        <dbReference type="Proteomes" id="UP000198741"/>
    </source>
</evidence>
<dbReference type="GO" id="GO:0005975">
    <property type="term" value="P:carbohydrate metabolic process"/>
    <property type="evidence" value="ECO:0007669"/>
    <property type="project" value="UniProtKB-ARBA"/>
</dbReference>